<feature type="transmembrane region" description="Helical" evidence="2">
    <location>
        <begin position="81"/>
        <end position="102"/>
    </location>
</feature>
<keyword evidence="2" id="KW-0472">Membrane</keyword>
<gene>
    <name evidence="4" type="ORF">HTY61_16455</name>
</gene>
<organism evidence="4 5">
    <name type="scientific">Oricola thermophila</name>
    <dbReference type="NCBI Taxonomy" id="2742145"/>
    <lineage>
        <taxon>Bacteria</taxon>
        <taxon>Pseudomonadati</taxon>
        <taxon>Pseudomonadota</taxon>
        <taxon>Alphaproteobacteria</taxon>
        <taxon>Hyphomicrobiales</taxon>
        <taxon>Ahrensiaceae</taxon>
        <taxon>Oricola</taxon>
    </lineage>
</organism>
<keyword evidence="2" id="KW-0812">Transmembrane</keyword>
<dbReference type="InterPro" id="IPR036938">
    <property type="entry name" value="PAP2/HPO_sf"/>
</dbReference>
<keyword evidence="2" id="KW-1133">Transmembrane helix</keyword>
<accession>A0A6N1VGN2</accession>
<dbReference type="EMBL" id="CP054836">
    <property type="protein sequence ID" value="QKV19928.1"/>
    <property type="molecule type" value="Genomic_DNA"/>
</dbReference>
<dbReference type="RefSeq" id="WP_175277819.1">
    <property type="nucleotide sequence ID" value="NZ_CP054836.1"/>
</dbReference>
<feature type="transmembrane region" description="Helical" evidence="2">
    <location>
        <begin position="225"/>
        <end position="245"/>
    </location>
</feature>
<name>A0A6N1VGN2_9HYPH</name>
<dbReference type="Gene3D" id="1.20.144.10">
    <property type="entry name" value="Phosphatidic acid phosphatase type 2/haloperoxidase"/>
    <property type="match status" value="1"/>
</dbReference>
<evidence type="ECO:0000313" key="4">
    <source>
        <dbReference type="EMBL" id="QKV19928.1"/>
    </source>
</evidence>
<dbReference type="InterPro" id="IPR000326">
    <property type="entry name" value="PAP2/HPO"/>
</dbReference>
<sequence>MPAERPRNPFGPFSDPLVATAALAIWFVLLLRFQSAPELDLAAARWFFDAAACAASERAGGQYCEGFTLGAHPLLSLVREALHPLPVALGIVMLVAILVQLGMGKRWRDAGIRVQTVLVSTLVLGPGLVVNGILKAHWGRPRPWMTEDFGGWLSFVEAGVKTDLCSSNCSFVSGEAATAGWLMCLALVLAVRRYAWPALAIGTVSVFMAGLRVAFGAHYLSDAVLGYTMTVAIFVVLAAIAEWSVSRRDRNPDSACAIEETQYGARDFPASNRPGNTSK</sequence>
<dbReference type="CDD" id="cd03396">
    <property type="entry name" value="PAP2_like_6"/>
    <property type="match status" value="1"/>
</dbReference>
<dbReference type="KEGG" id="orm:HTY61_16455"/>
<feature type="transmembrane region" description="Helical" evidence="2">
    <location>
        <begin position="171"/>
        <end position="191"/>
    </location>
</feature>
<dbReference type="SUPFAM" id="SSF48317">
    <property type="entry name" value="Acid phosphatase/Vanadium-dependent haloperoxidase"/>
    <property type="match status" value="1"/>
</dbReference>
<evidence type="ECO:0000256" key="2">
    <source>
        <dbReference type="SAM" id="Phobius"/>
    </source>
</evidence>
<evidence type="ECO:0000259" key="3">
    <source>
        <dbReference type="Pfam" id="PF01569"/>
    </source>
</evidence>
<feature type="transmembrane region" description="Helical" evidence="2">
    <location>
        <begin position="114"/>
        <end position="134"/>
    </location>
</feature>
<dbReference type="Proteomes" id="UP000509367">
    <property type="component" value="Chromosome"/>
</dbReference>
<dbReference type="Pfam" id="PF01569">
    <property type="entry name" value="PAP2"/>
    <property type="match status" value="1"/>
</dbReference>
<feature type="region of interest" description="Disordered" evidence="1">
    <location>
        <begin position="260"/>
        <end position="279"/>
    </location>
</feature>
<feature type="transmembrane region" description="Helical" evidence="2">
    <location>
        <begin position="198"/>
        <end position="219"/>
    </location>
</feature>
<proteinExistence type="predicted"/>
<protein>
    <submittedName>
        <fullName evidence="4">Phosphatase PAP2 family protein</fullName>
    </submittedName>
</protein>
<evidence type="ECO:0000256" key="1">
    <source>
        <dbReference type="SAM" id="MobiDB-lite"/>
    </source>
</evidence>
<dbReference type="AlphaFoldDB" id="A0A6N1VGN2"/>
<feature type="transmembrane region" description="Helical" evidence="2">
    <location>
        <begin position="12"/>
        <end position="31"/>
    </location>
</feature>
<keyword evidence="5" id="KW-1185">Reference proteome</keyword>
<feature type="domain" description="Phosphatidic acid phosphatase type 2/haloperoxidase" evidence="3">
    <location>
        <begin position="123"/>
        <end position="242"/>
    </location>
</feature>
<reference evidence="4 5" key="1">
    <citation type="submission" date="2020-06" db="EMBL/GenBank/DDBJ databases">
        <title>Oricola thermophila sp. nov. isolated from a tidal sediments.</title>
        <authorList>
            <person name="Kwon K.K."/>
            <person name="Yang S.-H."/>
            <person name="Park M.-J."/>
        </authorList>
    </citation>
    <scope>NUCLEOTIDE SEQUENCE [LARGE SCALE GENOMIC DNA]</scope>
    <source>
        <strain evidence="4 5">MEBiC13590</strain>
    </source>
</reference>
<evidence type="ECO:0000313" key="5">
    <source>
        <dbReference type="Proteomes" id="UP000509367"/>
    </source>
</evidence>